<accession>A0A401YTA0</accession>
<dbReference type="RefSeq" id="WP_126639788.1">
    <property type="nucleotide sequence ID" value="NZ_BIFH01000025.1"/>
</dbReference>
<organism evidence="3 4">
    <name type="scientific">Embleya hyalina</name>
    <dbReference type="NCBI Taxonomy" id="516124"/>
    <lineage>
        <taxon>Bacteria</taxon>
        <taxon>Bacillati</taxon>
        <taxon>Actinomycetota</taxon>
        <taxon>Actinomycetes</taxon>
        <taxon>Kitasatosporales</taxon>
        <taxon>Streptomycetaceae</taxon>
        <taxon>Embleya</taxon>
    </lineage>
</organism>
<keyword evidence="1" id="KW-0812">Transmembrane</keyword>
<evidence type="ECO:0000313" key="4">
    <source>
        <dbReference type="Proteomes" id="UP000286931"/>
    </source>
</evidence>
<keyword evidence="1" id="KW-1133">Transmembrane helix</keyword>
<comment type="caution">
    <text evidence="3">The sequence shown here is derived from an EMBL/GenBank/DDBJ whole genome shotgun (WGS) entry which is preliminary data.</text>
</comment>
<gene>
    <name evidence="3" type="ORF">EHYA_05540</name>
</gene>
<protein>
    <recommendedName>
        <fullName evidence="2">Inner membrane protein YgaP-like transmembrane domain-containing protein</fullName>
    </recommendedName>
</protein>
<dbReference type="AlphaFoldDB" id="A0A401YTA0"/>
<dbReference type="Pfam" id="PF11127">
    <property type="entry name" value="YgaP-like_TM"/>
    <property type="match status" value="1"/>
</dbReference>
<feature type="transmembrane region" description="Helical" evidence="1">
    <location>
        <begin position="55"/>
        <end position="72"/>
    </location>
</feature>
<evidence type="ECO:0000256" key="1">
    <source>
        <dbReference type="SAM" id="Phobius"/>
    </source>
</evidence>
<dbReference type="Proteomes" id="UP000286931">
    <property type="component" value="Unassembled WGS sequence"/>
</dbReference>
<keyword evidence="4" id="KW-1185">Reference proteome</keyword>
<feature type="domain" description="Inner membrane protein YgaP-like transmembrane" evidence="2">
    <location>
        <begin position="22"/>
        <end position="75"/>
    </location>
</feature>
<reference evidence="3 4" key="1">
    <citation type="submission" date="2018-12" db="EMBL/GenBank/DDBJ databases">
        <title>Draft genome sequence of Embleya hyalina NBRC 13850T.</title>
        <authorList>
            <person name="Komaki H."/>
            <person name="Hosoyama A."/>
            <person name="Kimura A."/>
            <person name="Ichikawa N."/>
            <person name="Tamura T."/>
        </authorList>
    </citation>
    <scope>NUCLEOTIDE SEQUENCE [LARGE SCALE GENOMIC DNA]</scope>
    <source>
        <strain evidence="3 4">NBRC 13850</strain>
    </source>
</reference>
<evidence type="ECO:0000259" key="2">
    <source>
        <dbReference type="Pfam" id="PF11127"/>
    </source>
</evidence>
<dbReference type="EMBL" id="BIFH01000025">
    <property type="protein sequence ID" value="GCD97843.1"/>
    <property type="molecule type" value="Genomic_DNA"/>
</dbReference>
<keyword evidence="1" id="KW-0472">Membrane</keyword>
<feature type="transmembrane region" description="Helical" evidence="1">
    <location>
        <begin position="27"/>
        <end position="49"/>
    </location>
</feature>
<dbReference type="InterPro" id="IPR021309">
    <property type="entry name" value="YgaP-like_TM"/>
</dbReference>
<proteinExistence type="predicted"/>
<sequence length="82" mass="8727">MTTRTGRRDREQRVDFLTFMSGPTGRALRIAAGTAMIATGVTLGGGWWALAALGLLPLLTGALGICPVTMLANHRSHLREHG</sequence>
<evidence type="ECO:0000313" key="3">
    <source>
        <dbReference type="EMBL" id="GCD97843.1"/>
    </source>
</evidence>
<name>A0A401YTA0_9ACTN</name>